<dbReference type="PRINTS" id="PR00032">
    <property type="entry name" value="HTHARAC"/>
</dbReference>
<evidence type="ECO:0000313" key="5">
    <source>
        <dbReference type="EMBL" id="PWJ21530.1"/>
    </source>
</evidence>
<gene>
    <name evidence="5" type="ORF">A8806_11920</name>
</gene>
<feature type="domain" description="HTH araC/xylS-type" evidence="4">
    <location>
        <begin position="291"/>
        <end position="389"/>
    </location>
</feature>
<dbReference type="InterPro" id="IPR018060">
    <property type="entry name" value="HTH_AraC"/>
</dbReference>
<keyword evidence="1" id="KW-0805">Transcription regulation</keyword>
<dbReference type="PANTHER" id="PTHR43280:SF2">
    <property type="entry name" value="HTH-TYPE TRANSCRIPTIONAL REGULATOR EXSA"/>
    <property type="match status" value="1"/>
</dbReference>
<evidence type="ECO:0000256" key="2">
    <source>
        <dbReference type="ARBA" id="ARBA00023125"/>
    </source>
</evidence>
<reference evidence="5 6" key="1">
    <citation type="submission" date="2018-05" db="EMBL/GenBank/DDBJ databases">
        <title>The Hungate 1000. A catalogue of reference genomes from the rumen microbiome.</title>
        <authorList>
            <person name="Kelly W."/>
        </authorList>
    </citation>
    <scope>NUCLEOTIDE SEQUENCE [LARGE SCALE GENOMIC DNA]</scope>
    <source>
        <strain evidence="5 6">NLAE-zl-C242</strain>
    </source>
</reference>
<dbReference type="PANTHER" id="PTHR43280">
    <property type="entry name" value="ARAC-FAMILY TRANSCRIPTIONAL REGULATOR"/>
    <property type="match status" value="1"/>
</dbReference>
<keyword evidence="2 5" id="KW-0238">DNA-binding</keyword>
<dbReference type="RefSeq" id="WP_181368853.1">
    <property type="nucleotide sequence ID" value="NZ_BAAACK010000002.1"/>
</dbReference>
<dbReference type="AlphaFoldDB" id="A0A2Y9BLM6"/>
<name>A0A2Y9BLM6_9FIRM</name>
<evidence type="ECO:0000259" key="4">
    <source>
        <dbReference type="PROSITE" id="PS01124"/>
    </source>
</evidence>
<organism evidence="5 6">
    <name type="scientific">Faecalicatena orotica</name>
    <dbReference type="NCBI Taxonomy" id="1544"/>
    <lineage>
        <taxon>Bacteria</taxon>
        <taxon>Bacillati</taxon>
        <taxon>Bacillota</taxon>
        <taxon>Clostridia</taxon>
        <taxon>Lachnospirales</taxon>
        <taxon>Lachnospiraceae</taxon>
        <taxon>Faecalicatena</taxon>
    </lineage>
</organism>
<dbReference type="GO" id="GO:0003700">
    <property type="term" value="F:DNA-binding transcription factor activity"/>
    <property type="evidence" value="ECO:0007669"/>
    <property type="project" value="InterPro"/>
</dbReference>
<dbReference type="SUPFAM" id="SSF46689">
    <property type="entry name" value="Homeodomain-like"/>
    <property type="match status" value="2"/>
</dbReference>
<dbReference type="Proteomes" id="UP000245845">
    <property type="component" value="Unassembled WGS sequence"/>
</dbReference>
<keyword evidence="3" id="KW-0804">Transcription</keyword>
<proteinExistence type="predicted"/>
<accession>A0A2Y9BLM6</accession>
<evidence type="ECO:0000313" key="6">
    <source>
        <dbReference type="Proteomes" id="UP000245845"/>
    </source>
</evidence>
<evidence type="ECO:0000256" key="3">
    <source>
        <dbReference type="ARBA" id="ARBA00023163"/>
    </source>
</evidence>
<keyword evidence="6" id="KW-1185">Reference proteome</keyword>
<protein>
    <submittedName>
        <fullName evidence="5">AraC-like DNA-binding protein</fullName>
    </submittedName>
</protein>
<dbReference type="PROSITE" id="PS01124">
    <property type="entry name" value="HTH_ARAC_FAMILY_2"/>
    <property type="match status" value="1"/>
</dbReference>
<dbReference type="EMBL" id="QGDL01000019">
    <property type="protein sequence ID" value="PWJ21530.1"/>
    <property type="molecule type" value="Genomic_DNA"/>
</dbReference>
<sequence length="396" mass="46018">MEEIILKKICKICNIPISVYDNQNSVFSYPDHNKFSLNKKTETFQFIDEVTKEQEVPVLLQEDENIYFGAIRDSKDKLILLGPVSRNPVSEAISMKYCHKHHLGHEFIIHRMEIKTVMEILSFLTYLETGEEIPVEKIQTASQNDSIFRWNSLAEEEQYQLEQSEIEWDHNSIEFENRLMQTVRDGDIDAMNRIIRGTDNLDTEHVGIVAQNAAKQAEYLTVTLISLMARAAAQGGMKQERAYSLADIYLQRLEKSKNIQEMYALATKAEYEFTLCVRQSKEENSNVLYIEQCKEYIAKNLRKPIQVGDIAPAIGINRSYLARRFSEVEGITIQNYIMKERCAHAANMLKFSNYSIALIAEYFCFSSQSHFGRNFKQFYGMTPKEYRNKHQQTIVF</sequence>
<dbReference type="GO" id="GO:0043565">
    <property type="term" value="F:sequence-specific DNA binding"/>
    <property type="evidence" value="ECO:0007669"/>
    <property type="project" value="InterPro"/>
</dbReference>
<dbReference type="InterPro" id="IPR009057">
    <property type="entry name" value="Homeodomain-like_sf"/>
</dbReference>
<comment type="caution">
    <text evidence="5">The sequence shown here is derived from an EMBL/GenBank/DDBJ whole genome shotgun (WGS) entry which is preliminary data.</text>
</comment>
<dbReference type="SMART" id="SM00342">
    <property type="entry name" value="HTH_ARAC"/>
    <property type="match status" value="1"/>
</dbReference>
<dbReference type="Pfam" id="PF12833">
    <property type="entry name" value="HTH_18"/>
    <property type="match status" value="1"/>
</dbReference>
<dbReference type="InterPro" id="IPR020449">
    <property type="entry name" value="Tscrpt_reg_AraC-type_HTH"/>
</dbReference>
<dbReference type="Gene3D" id="1.10.10.60">
    <property type="entry name" value="Homeodomain-like"/>
    <property type="match status" value="2"/>
</dbReference>
<evidence type="ECO:0000256" key="1">
    <source>
        <dbReference type="ARBA" id="ARBA00023015"/>
    </source>
</evidence>